<sequence length="202" mass="21507">MSTAAEHGESLVAILDELSDLVASARSMPMSASALVNRAEVLELVESAKAVLPSQISQADTVVADADAVLERARSEAGRIVEKAKERAADLVSKESVVKEANAKAEQIIADAKASAEKLSREADDYCDRQLAQFEIDLNAINTQVAAGRARLVERNRSRAAREDAADDQGPTRVGPANPPRRLATKDRAGNHQGPRGGQEKS</sequence>
<keyword evidence="4" id="KW-1185">Reference proteome</keyword>
<evidence type="ECO:0008006" key="5">
    <source>
        <dbReference type="Google" id="ProtNLM"/>
    </source>
</evidence>
<evidence type="ECO:0000256" key="1">
    <source>
        <dbReference type="SAM" id="Coils"/>
    </source>
</evidence>
<keyword evidence="1" id="KW-0175">Coiled coil</keyword>
<evidence type="ECO:0000256" key="2">
    <source>
        <dbReference type="SAM" id="MobiDB-lite"/>
    </source>
</evidence>
<dbReference type="EMBL" id="CACRYJ010000053">
    <property type="protein sequence ID" value="VZO38840.1"/>
    <property type="molecule type" value="Genomic_DNA"/>
</dbReference>
<feature type="region of interest" description="Disordered" evidence="2">
    <location>
        <begin position="155"/>
        <end position="202"/>
    </location>
</feature>
<evidence type="ECO:0000313" key="3">
    <source>
        <dbReference type="EMBL" id="VZO38840.1"/>
    </source>
</evidence>
<dbReference type="Proteomes" id="UP000419743">
    <property type="component" value="Unassembled WGS sequence"/>
</dbReference>
<evidence type="ECO:0000313" key="4">
    <source>
        <dbReference type="Proteomes" id="UP000419743"/>
    </source>
</evidence>
<organism evidence="3 4">
    <name type="scientific">Occultella aeris</name>
    <dbReference type="NCBI Taxonomy" id="2761496"/>
    <lineage>
        <taxon>Bacteria</taxon>
        <taxon>Bacillati</taxon>
        <taxon>Actinomycetota</taxon>
        <taxon>Actinomycetes</taxon>
        <taxon>Micrococcales</taxon>
        <taxon>Ruaniaceae</taxon>
        <taxon>Occultella</taxon>
    </lineage>
</organism>
<feature type="coiled-coil region" evidence="1">
    <location>
        <begin position="102"/>
        <end position="129"/>
    </location>
</feature>
<comment type="caution">
    <text evidence="3">The sequence shown here is derived from an EMBL/GenBank/DDBJ whole genome shotgun (WGS) entry which is preliminary data.</text>
</comment>
<feature type="compositionally biased region" description="Basic and acidic residues" evidence="2">
    <location>
        <begin position="155"/>
        <end position="164"/>
    </location>
</feature>
<dbReference type="RefSeq" id="WP_331716243.1">
    <property type="nucleotide sequence ID" value="NZ_CACRYJ010000053.1"/>
</dbReference>
<gene>
    <name evidence="3" type="ORF">HALOF300_03558</name>
</gene>
<name>A0A7M4DN30_9MICO</name>
<proteinExistence type="predicted"/>
<protein>
    <recommendedName>
        <fullName evidence="5">ATPase</fullName>
    </recommendedName>
</protein>
<accession>A0A7M4DN30</accession>
<reference evidence="3 4" key="1">
    <citation type="submission" date="2019-11" db="EMBL/GenBank/DDBJ databases">
        <authorList>
            <person name="Criscuolo A."/>
        </authorList>
    </citation>
    <scope>NUCLEOTIDE SEQUENCE [LARGE SCALE GENOMIC DNA]</scope>
    <source>
        <strain evidence="3">CIP111667</strain>
    </source>
</reference>
<dbReference type="AlphaFoldDB" id="A0A7M4DN30"/>